<comment type="subcellular location">
    <subcellularLocation>
        <location evidence="1">Mitochondrion</location>
    </subcellularLocation>
</comment>
<keyword evidence="3" id="KW-0809">Transit peptide</keyword>
<dbReference type="EnsemblMetazoa" id="GAUT014708-RA">
    <property type="protein sequence ID" value="GAUT014708-PA"/>
    <property type="gene ID" value="GAUT014708"/>
</dbReference>
<comment type="similarity">
    <text evidence="2">Belongs to the PET117 family.</text>
</comment>
<evidence type="ECO:0000256" key="1">
    <source>
        <dbReference type="ARBA" id="ARBA00004173"/>
    </source>
</evidence>
<dbReference type="AlphaFoldDB" id="A0A1A9UTD9"/>
<keyword evidence="4" id="KW-0496">Mitochondrion</keyword>
<dbReference type="Proteomes" id="UP000078200">
    <property type="component" value="Unassembled WGS sequence"/>
</dbReference>
<evidence type="ECO:0000256" key="5">
    <source>
        <dbReference type="SAM" id="MobiDB-lite"/>
    </source>
</evidence>
<proteinExistence type="inferred from homology"/>
<feature type="compositionally biased region" description="Polar residues" evidence="5">
    <location>
        <begin position="92"/>
        <end position="108"/>
    </location>
</feature>
<sequence length="140" mass="16102">MSLTSKLTLAASVVTTACIIGYVHLKQATDQENLHEGVLRDIERQQRRKLENTYTLQKQIDLTKQLKRVEREAEHNPKESKPDRVHSPISYWRQQASRKSVTGDSSEYTGRPPNQRLFKSFAAFSASASWRNLIYTLPTK</sequence>
<dbReference type="GO" id="GO:0005739">
    <property type="term" value="C:mitochondrion"/>
    <property type="evidence" value="ECO:0007669"/>
    <property type="project" value="UniProtKB-SubCell"/>
</dbReference>
<evidence type="ECO:0000256" key="3">
    <source>
        <dbReference type="ARBA" id="ARBA00022946"/>
    </source>
</evidence>
<organism evidence="6 7">
    <name type="scientific">Glossina austeni</name>
    <name type="common">Savannah tsetse fly</name>
    <dbReference type="NCBI Taxonomy" id="7395"/>
    <lineage>
        <taxon>Eukaryota</taxon>
        <taxon>Metazoa</taxon>
        <taxon>Ecdysozoa</taxon>
        <taxon>Arthropoda</taxon>
        <taxon>Hexapoda</taxon>
        <taxon>Insecta</taxon>
        <taxon>Pterygota</taxon>
        <taxon>Neoptera</taxon>
        <taxon>Endopterygota</taxon>
        <taxon>Diptera</taxon>
        <taxon>Brachycera</taxon>
        <taxon>Muscomorpha</taxon>
        <taxon>Hippoboscoidea</taxon>
        <taxon>Glossinidae</taxon>
        <taxon>Glossina</taxon>
    </lineage>
</organism>
<dbReference type="GO" id="GO:0033617">
    <property type="term" value="P:mitochondrial respiratory chain complex IV assembly"/>
    <property type="evidence" value="ECO:0007669"/>
    <property type="project" value="TreeGrafter"/>
</dbReference>
<dbReference type="PANTHER" id="PTHR28163:SF1">
    <property type="entry name" value="PROTEIN PET117 HOMOLOG, MITOCHONDRIAL"/>
    <property type="match status" value="1"/>
</dbReference>
<dbReference type="VEuPathDB" id="VectorBase:GAUT014708"/>
<dbReference type="PANTHER" id="PTHR28163">
    <property type="entry name" value="PROTEIN PET117 HOMOLOG, MITOCHONDRIAL"/>
    <property type="match status" value="1"/>
</dbReference>
<evidence type="ECO:0000256" key="2">
    <source>
        <dbReference type="ARBA" id="ARBA00008197"/>
    </source>
</evidence>
<protein>
    <submittedName>
        <fullName evidence="6">Uncharacterized protein</fullName>
    </submittedName>
</protein>
<dbReference type="STRING" id="7395.A0A1A9UTD9"/>
<reference evidence="6" key="1">
    <citation type="submission" date="2020-05" db="UniProtKB">
        <authorList>
            <consortium name="EnsemblMetazoa"/>
        </authorList>
    </citation>
    <scope>IDENTIFICATION</scope>
    <source>
        <strain evidence="6">TTRI</strain>
    </source>
</reference>
<evidence type="ECO:0000313" key="7">
    <source>
        <dbReference type="Proteomes" id="UP000078200"/>
    </source>
</evidence>
<feature type="region of interest" description="Disordered" evidence="5">
    <location>
        <begin position="68"/>
        <end position="112"/>
    </location>
</feature>
<evidence type="ECO:0000256" key="4">
    <source>
        <dbReference type="ARBA" id="ARBA00023128"/>
    </source>
</evidence>
<dbReference type="PROSITE" id="PS51257">
    <property type="entry name" value="PROKAR_LIPOPROTEIN"/>
    <property type="match status" value="1"/>
</dbReference>
<dbReference type="InterPro" id="IPR031568">
    <property type="entry name" value="Pet117"/>
</dbReference>
<evidence type="ECO:0000313" key="6">
    <source>
        <dbReference type="EnsemblMetazoa" id="GAUT014708-PA"/>
    </source>
</evidence>
<accession>A0A1A9UTD9</accession>
<name>A0A1A9UTD9_GLOAU</name>
<dbReference type="Pfam" id="PF15786">
    <property type="entry name" value="PET117"/>
    <property type="match status" value="1"/>
</dbReference>
<feature type="compositionally biased region" description="Basic and acidic residues" evidence="5">
    <location>
        <begin position="68"/>
        <end position="86"/>
    </location>
</feature>
<keyword evidence="7" id="KW-1185">Reference proteome</keyword>